<dbReference type="PANTHER" id="PTHR33990:SF2">
    <property type="entry name" value="PHNB-LIKE DOMAIN-CONTAINING PROTEIN"/>
    <property type="match status" value="1"/>
</dbReference>
<dbReference type="EC" id="2.1.1.222" evidence="2"/>
<keyword evidence="2" id="KW-0489">Methyltransferase</keyword>
<proteinExistence type="predicted"/>
<evidence type="ECO:0000259" key="1">
    <source>
        <dbReference type="Pfam" id="PF06983"/>
    </source>
</evidence>
<dbReference type="Proteomes" id="UP000253727">
    <property type="component" value="Unassembled WGS sequence"/>
</dbReference>
<sequence>MTNPIVPCLWFDGNAEEAMRFYVGILPDSSIDHINTSPADWPGGKAGDVLTVEATLKGAPYLALNGGSGTEFNDAISLQVHTGDQAETDRYWNALIADGGEEMACSWCKDRFGVRWQVVPRTLMEGLRSNDARERERVFLAMAEMVKIDVAAIEAARRGNKG</sequence>
<feature type="domain" description="PhnB-like" evidence="1">
    <location>
        <begin position="5"/>
        <end position="119"/>
    </location>
</feature>
<dbReference type="InterPro" id="IPR009725">
    <property type="entry name" value="3_dmu_93_MTrfase"/>
</dbReference>
<dbReference type="GO" id="GO:0102208">
    <property type="term" value="F:2-polyprenyl-6-hydroxyphenol methylase activity"/>
    <property type="evidence" value="ECO:0007669"/>
    <property type="project" value="UniProtKB-EC"/>
</dbReference>
<dbReference type="InterPro" id="IPR029068">
    <property type="entry name" value="Glyas_Bleomycin-R_OHBP_Dase"/>
</dbReference>
<dbReference type="GO" id="GO:0061542">
    <property type="term" value="F:3-demethylubiquinol 3-O-methyltransferase activity"/>
    <property type="evidence" value="ECO:0007669"/>
    <property type="project" value="UniProtKB-EC"/>
</dbReference>
<dbReference type="PANTHER" id="PTHR33990">
    <property type="entry name" value="PROTEIN YJDN-RELATED"/>
    <property type="match status" value="1"/>
</dbReference>
<keyword evidence="2" id="KW-0808">Transferase</keyword>
<dbReference type="GO" id="GO:0032259">
    <property type="term" value="P:methylation"/>
    <property type="evidence" value="ECO:0007669"/>
    <property type="project" value="UniProtKB-KW"/>
</dbReference>
<protein>
    <submittedName>
        <fullName evidence="2">2-polyprenyl-6-hydroxyphenol methylase</fullName>
        <ecNumber evidence="2">2.1.1.222</ecNumber>
        <ecNumber evidence="2">2.1.1.64</ecNumber>
    </submittedName>
</protein>
<organism evidence="2 3">
    <name type="scientific">Alteripontixanthobacter maritimus</name>
    <dbReference type="NCBI Taxonomy" id="2161824"/>
    <lineage>
        <taxon>Bacteria</taxon>
        <taxon>Pseudomonadati</taxon>
        <taxon>Pseudomonadota</taxon>
        <taxon>Alphaproteobacteria</taxon>
        <taxon>Sphingomonadales</taxon>
        <taxon>Erythrobacteraceae</taxon>
        <taxon>Alteripontixanthobacter</taxon>
    </lineage>
</organism>
<name>A0A369Q7L1_9SPHN</name>
<evidence type="ECO:0000313" key="2">
    <source>
        <dbReference type="EMBL" id="RDC60452.1"/>
    </source>
</evidence>
<dbReference type="RefSeq" id="WP_115366613.1">
    <property type="nucleotide sequence ID" value="NZ_QBKA01000002.1"/>
</dbReference>
<keyword evidence="3" id="KW-1185">Reference proteome</keyword>
<dbReference type="EMBL" id="QBKA01000002">
    <property type="protein sequence ID" value="RDC60452.1"/>
    <property type="molecule type" value="Genomic_DNA"/>
</dbReference>
<dbReference type="PIRSF" id="PIRSF021700">
    <property type="entry name" value="3_dmu_93_MTrfase"/>
    <property type="match status" value="1"/>
</dbReference>
<comment type="caution">
    <text evidence="2">The sequence shown here is derived from an EMBL/GenBank/DDBJ whole genome shotgun (WGS) entry which is preliminary data.</text>
</comment>
<dbReference type="OrthoDB" id="9806473at2"/>
<evidence type="ECO:0000313" key="3">
    <source>
        <dbReference type="Proteomes" id="UP000253727"/>
    </source>
</evidence>
<dbReference type="Pfam" id="PF06983">
    <property type="entry name" value="3-dmu-9_3-mt"/>
    <property type="match status" value="1"/>
</dbReference>
<gene>
    <name evidence="2" type="primary">ubiG</name>
    <name evidence="2" type="ORF">HME9302_01659</name>
</gene>
<accession>A0A369Q7L1</accession>
<dbReference type="CDD" id="cd06588">
    <property type="entry name" value="PhnB_like"/>
    <property type="match status" value="1"/>
</dbReference>
<dbReference type="SUPFAM" id="SSF54593">
    <property type="entry name" value="Glyoxalase/Bleomycin resistance protein/Dihydroxybiphenyl dioxygenase"/>
    <property type="match status" value="1"/>
</dbReference>
<dbReference type="EC" id="2.1.1.64" evidence="2"/>
<dbReference type="InterPro" id="IPR028973">
    <property type="entry name" value="PhnB-like"/>
</dbReference>
<dbReference type="AlphaFoldDB" id="A0A369Q7L1"/>
<reference evidence="2 3" key="1">
    <citation type="submission" date="2018-04" db="EMBL/GenBank/DDBJ databases">
        <title>Altererythrobacter sp. HME9302 genome sequencing and assembly.</title>
        <authorList>
            <person name="Kang H."/>
            <person name="Kim H."/>
            <person name="Joh K."/>
        </authorList>
    </citation>
    <scope>NUCLEOTIDE SEQUENCE [LARGE SCALE GENOMIC DNA]</scope>
    <source>
        <strain evidence="2 3">HME9302</strain>
    </source>
</reference>
<dbReference type="Gene3D" id="3.10.180.10">
    <property type="entry name" value="2,3-Dihydroxybiphenyl 1,2-Dioxygenase, domain 1"/>
    <property type="match status" value="1"/>
</dbReference>